<gene>
    <name evidence="2" type="ORF">ABT188_13760</name>
</gene>
<dbReference type="RefSeq" id="WP_352147396.1">
    <property type="nucleotide sequence ID" value="NZ_JBEOZY010000010.1"/>
</dbReference>
<keyword evidence="3" id="KW-1185">Reference proteome</keyword>
<proteinExistence type="inferred from homology"/>
<dbReference type="InterPro" id="IPR010310">
    <property type="entry name" value="T7SS_ESAT-6-like"/>
</dbReference>
<protein>
    <recommendedName>
        <fullName evidence="1">ESAT-6-like protein</fullName>
    </recommendedName>
</protein>
<dbReference type="InterPro" id="IPR036689">
    <property type="entry name" value="ESAT-6-like_sf"/>
</dbReference>
<dbReference type="Gene3D" id="1.10.287.1060">
    <property type="entry name" value="ESAT-6-like"/>
    <property type="match status" value="1"/>
</dbReference>
<reference evidence="2 3" key="1">
    <citation type="submission" date="2024-06" db="EMBL/GenBank/DDBJ databases">
        <title>The Natural Products Discovery Center: Release of the First 8490 Sequenced Strains for Exploring Actinobacteria Biosynthetic Diversity.</title>
        <authorList>
            <person name="Kalkreuter E."/>
            <person name="Kautsar S.A."/>
            <person name="Yang D."/>
            <person name="Bader C.D."/>
            <person name="Teijaro C.N."/>
            <person name="Fluegel L."/>
            <person name="Davis C.M."/>
            <person name="Simpson J.R."/>
            <person name="Lauterbach L."/>
            <person name="Steele A.D."/>
            <person name="Gui C."/>
            <person name="Meng S."/>
            <person name="Li G."/>
            <person name="Viehrig K."/>
            <person name="Ye F."/>
            <person name="Su P."/>
            <person name="Kiefer A.F."/>
            <person name="Nichols A."/>
            <person name="Cepeda A.J."/>
            <person name="Yan W."/>
            <person name="Fan B."/>
            <person name="Jiang Y."/>
            <person name="Adhikari A."/>
            <person name="Zheng C.-J."/>
            <person name="Schuster L."/>
            <person name="Cowan T.M."/>
            <person name="Smanski M.J."/>
            <person name="Chevrette M.G."/>
            <person name="De Carvalho L.P.S."/>
            <person name="Shen B."/>
        </authorList>
    </citation>
    <scope>NUCLEOTIDE SEQUENCE [LARGE SCALE GENOMIC DNA]</scope>
    <source>
        <strain evidence="2 3">NPDC001615</strain>
    </source>
</reference>
<organism evidence="2 3">
    <name type="scientific">Streptomyces violaceorubidus</name>
    <dbReference type="NCBI Taxonomy" id="284042"/>
    <lineage>
        <taxon>Bacteria</taxon>
        <taxon>Bacillati</taxon>
        <taxon>Actinomycetota</taxon>
        <taxon>Actinomycetes</taxon>
        <taxon>Kitasatosporales</taxon>
        <taxon>Streptomycetaceae</taxon>
        <taxon>Streptomyces</taxon>
    </lineage>
</organism>
<evidence type="ECO:0000313" key="2">
    <source>
        <dbReference type="EMBL" id="MER6165621.1"/>
    </source>
</evidence>
<accession>A0ABV1SV68</accession>
<evidence type="ECO:0000256" key="1">
    <source>
        <dbReference type="RuleBase" id="RU362001"/>
    </source>
</evidence>
<dbReference type="Proteomes" id="UP001496720">
    <property type="component" value="Unassembled WGS sequence"/>
</dbReference>
<dbReference type="NCBIfam" id="TIGR03930">
    <property type="entry name" value="WXG100_ESAT6"/>
    <property type="match status" value="1"/>
</dbReference>
<dbReference type="SUPFAM" id="SSF140453">
    <property type="entry name" value="EsxAB dimer-like"/>
    <property type="match status" value="1"/>
</dbReference>
<comment type="similarity">
    <text evidence="1">Belongs to the WXG100 family.</text>
</comment>
<name>A0ABV1SV68_9ACTN</name>
<comment type="caution">
    <text evidence="2">The sequence shown here is derived from an EMBL/GenBank/DDBJ whole genome shotgun (WGS) entry which is preliminary data.</text>
</comment>
<sequence length="105" mass="11890">MSFTDGIIHVDYSHMDNAADDLVQQTKAIDQTLTNLDAELEALKATWLGSDSDAYKICHQNWTNAVTAMEKLLIDHSALLTDVSQNYRYTEKSLTQLWEDIKVQA</sequence>
<dbReference type="Pfam" id="PF06013">
    <property type="entry name" value="WXG100"/>
    <property type="match status" value="1"/>
</dbReference>
<evidence type="ECO:0000313" key="3">
    <source>
        <dbReference type="Proteomes" id="UP001496720"/>
    </source>
</evidence>
<dbReference type="EMBL" id="JBEOZY010000010">
    <property type="protein sequence ID" value="MER6165621.1"/>
    <property type="molecule type" value="Genomic_DNA"/>
</dbReference>